<accession>A0A212T146</accession>
<gene>
    <name evidence="2" type="ORF">SAMN06295916_0090</name>
</gene>
<dbReference type="InterPro" id="IPR039143">
    <property type="entry name" value="GNPNAT1-like"/>
</dbReference>
<protein>
    <recommendedName>
        <fullName evidence="1">N-acetyltransferase domain-containing protein</fullName>
    </recommendedName>
</protein>
<dbReference type="SUPFAM" id="SSF55729">
    <property type="entry name" value="Acyl-CoA N-acyltransferases (Nat)"/>
    <property type="match status" value="1"/>
</dbReference>
<dbReference type="RefSeq" id="WP_088811962.1">
    <property type="nucleotide sequence ID" value="NZ_FYEX01000001.1"/>
</dbReference>
<feature type="domain" description="N-acetyltransferase" evidence="1">
    <location>
        <begin position="5"/>
        <end position="142"/>
    </location>
</feature>
<evidence type="ECO:0000259" key="1">
    <source>
        <dbReference type="PROSITE" id="PS51186"/>
    </source>
</evidence>
<name>A0A212T146_9BURK</name>
<dbReference type="InterPro" id="IPR016181">
    <property type="entry name" value="Acyl_CoA_acyltransferase"/>
</dbReference>
<dbReference type="Pfam" id="PF13673">
    <property type="entry name" value="Acetyltransf_10"/>
    <property type="match status" value="1"/>
</dbReference>
<dbReference type="OrthoDB" id="9796171at2"/>
<organism evidence="2 3">
    <name type="scientific">Polynucleobacter victoriensis</name>
    <dbReference type="NCBI Taxonomy" id="2049319"/>
    <lineage>
        <taxon>Bacteria</taxon>
        <taxon>Pseudomonadati</taxon>
        <taxon>Pseudomonadota</taxon>
        <taxon>Betaproteobacteria</taxon>
        <taxon>Burkholderiales</taxon>
        <taxon>Burkholderiaceae</taxon>
        <taxon>Polynucleobacter</taxon>
    </lineage>
</organism>
<sequence>MSATITISGWGEVKDLVKPIRVKVFVIEQNVPEELEWDEYDETAWHAVAKVNEQVVGTGRLILDQSKAKIGRMAVDKNCRGKGVGSEILKALINLGKEKGAQEFILHAQTHAIAFYAKEGFEPYGPIFDEAGIPHVEMRLYI</sequence>
<dbReference type="EMBL" id="FYEX01000001">
    <property type="protein sequence ID" value="SNC59561.1"/>
    <property type="molecule type" value="Genomic_DNA"/>
</dbReference>
<dbReference type="Gene3D" id="3.40.630.30">
    <property type="match status" value="1"/>
</dbReference>
<evidence type="ECO:0000313" key="3">
    <source>
        <dbReference type="Proteomes" id="UP000197215"/>
    </source>
</evidence>
<dbReference type="PANTHER" id="PTHR13355">
    <property type="entry name" value="GLUCOSAMINE 6-PHOSPHATE N-ACETYLTRANSFERASE"/>
    <property type="match status" value="1"/>
</dbReference>
<dbReference type="AlphaFoldDB" id="A0A212T146"/>
<proteinExistence type="predicted"/>
<keyword evidence="3" id="KW-1185">Reference proteome</keyword>
<reference evidence="2 3" key="1">
    <citation type="submission" date="2017-06" db="EMBL/GenBank/DDBJ databases">
        <authorList>
            <person name="Kim H.J."/>
            <person name="Triplett B.A."/>
        </authorList>
    </citation>
    <scope>NUCLEOTIDE SEQUENCE [LARGE SCALE GENOMIC DNA]</scope>
    <source>
        <strain evidence="2 3">MWH-VicM1</strain>
    </source>
</reference>
<dbReference type="GO" id="GO:0004343">
    <property type="term" value="F:glucosamine 6-phosphate N-acetyltransferase activity"/>
    <property type="evidence" value="ECO:0007669"/>
    <property type="project" value="TreeGrafter"/>
</dbReference>
<dbReference type="CDD" id="cd04301">
    <property type="entry name" value="NAT_SF"/>
    <property type="match status" value="1"/>
</dbReference>
<dbReference type="PROSITE" id="PS51186">
    <property type="entry name" value="GNAT"/>
    <property type="match status" value="1"/>
</dbReference>
<evidence type="ECO:0000313" key="2">
    <source>
        <dbReference type="EMBL" id="SNC59561.1"/>
    </source>
</evidence>
<dbReference type="PANTHER" id="PTHR13355:SF11">
    <property type="entry name" value="GLUCOSAMINE 6-PHOSPHATE N-ACETYLTRANSFERASE"/>
    <property type="match status" value="1"/>
</dbReference>
<dbReference type="InterPro" id="IPR000182">
    <property type="entry name" value="GNAT_dom"/>
</dbReference>
<dbReference type="Proteomes" id="UP000197215">
    <property type="component" value="Unassembled WGS sequence"/>
</dbReference>